<dbReference type="EMBL" id="PYAW01000005">
    <property type="protein sequence ID" value="PSL44715.1"/>
    <property type="molecule type" value="Genomic_DNA"/>
</dbReference>
<dbReference type="Pfam" id="PF06114">
    <property type="entry name" value="Peptidase_M78"/>
    <property type="match status" value="1"/>
</dbReference>
<organism evidence="3 4">
    <name type="scientific">Chitinophaga niastensis</name>
    <dbReference type="NCBI Taxonomy" id="536980"/>
    <lineage>
        <taxon>Bacteria</taxon>
        <taxon>Pseudomonadati</taxon>
        <taxon>Bacteroidota</taxon>
        <taxon>Chitinophagia</taxon>
        <taxon>Chitinophagales</taxon>
        <taxon>Chitinophagaceae</taxon>
        <taxon>Chitinophaga</taxon>
    </lineage>
</organism>
<reference evidence="3 4" key="1">
    <citation type="submission" date="2018-03" db="EMBL/GenBank/DDBJ databases">
        <title>Genomic Encyclopedia of Archaeal and Bacterial Type Strains, Phase II (KMG-II): from individual species to whole genera.</title>
        <authorList>
            <person name="Goeker M."/>
        </authorList>
    </citation>
    <scope>NUCLEOTIDE SEQUENCE [LARGE SCALE GENOMIC DNA]</scope>
    <source>
        <strain evidence="3 4">DSM 24859</strain>
    </source>
</reference>
<dbReference type="SUPFAM" id="SSF47413">
    <property type="entry name" value="lambda repressor-like DNA-binding domains"/>
    <property type="match status" value="1"/>
</dbReference>
<dbReference type="Proteomes" id="UP000240971">
    <property type="component" value="Unassembled WGS sequence"/>
</dbReference>
<dbReference type="PANTHER" id="PTHR43236">
    <property type="entry name" value="ANTITOXIN HIGA1"/>
    <property type="match status" value="1"/>
</dbReference>
<proteinExistence type="inferred from homology"/>
<dbReference type="PROSITE" id="PS50943">
    <property type="entry name" value="HTH_CROC1"/>
    <property type="match status" value="1"/>
</dbReference>
<evidence type="ECO:0000259" key="2">
    <source>
        <dbReference type="PROSITE" id="PS50943"/>
    </source>
</evidence>
<dbReference type="InterPro" id="IPR010359">
    <property type="entry name" value="IrrE_HExxH"/>
</dbReference>
<dbReference type="InterPro" id="IPR052345">
    <property type="entry name" value="Rad_response_metalloprotease"/>
</dbReference>
<name>A0A2P8HEU5_CHINA</name>
<evidence type="ECO:0000313" key="4">
    <source>
        <dbReference type="Proteomes" id="UP000240971"/>
    </source>
</evidence>
<sequence>MVSYTRLYIDLKLNTMITENESVRLILGLKLRNLRQQRNLSYQQLSDATKITVSYLHDIENGKKYPKTDKILALGKVLGTDYDYLVSLTGDKKLQPLIDLISSDFINVIPWEHFGIAPASLLELFTNTPDKVTAFISTLVKISRAYHLTRENFYTTALRSYQDIHNNYFEDLEVASRKFREELSITETLPVSVHDLEQALKEKYGILTDRKKMGSISSLGNIRSYYSAAKKILYINKQFSSGQEAFLLARELAFQFLDITLRPFETIVQQPSSFDQLLNNFRASYFAAALLIPEDYFVEDIKSISGNDKWDPAAWLQLLDKYNVSAEMLLQRLTNILPHHFSIDQLFFLRMSGSEKEGYEINKELHLSQLHNPHANLVNEHYCRRWLSVRLMQDVQQLPEKKKNKGSLIDVQISHYWQTHNRYLCITLAKPKNKNSHETVSVTLGLLLDSSLMQLMRFVNDENIITRTVHTTCERCSIAGCKERAVPATYIVKKQKEQEVRTALEGLEQ</sequence>
<dbReference type="SMART" id="SM00530">
    <property type="entry name" value="HTH_XRE"/>
    <property type="match status" value="1"/>
</dbReference>
<comment type="similarity">
    <text evidence="1">Belongs to the short-chain fatty acyl-CoA assimilation regulator (ScfR) family.</text>
</comment>
<dbReference type="CDD" id="cd00093">
    <property type="entry name" value="HTH_XRE"/>
    <property type="match status" value="1"/>
</dbReference>
<evidence type="ECO:0000313" key="3">
    <source>
        <dbReference type="EMBL" id="PSL44715.1"/>
    </source>
</evidence>
<dbReference type="InterPro" id="IPR001387">
    <property type="entry name" value="Cro/C1-type_HTH"/>
</dbReference>
<comment type="caution">
    <text evidence="3">The sequence shown here is derived from an EMBL/GenBank/DDBJ whole genome shotgun (WGS) entry which is preliminary data.</text>
</comment>
<dbReference type="PANTHER" id="PTHR43236:SF2">
    <property type="entry name" value="BLL0069 PROTEIN"/>
    <property type="match status" value="1"/>
</dbReference>
<dbReference type="InterPro" id="IPR010982">
    <property type="entry name" value="Lambda_DNA-bd_dom_sf"/>
</dbReference>
<dbReference type="GO" id="GO:0003677">
    <property type="term" value="F:DNA binding"/>
    <property type="evidence" value="ECO:0007669"/>
    <property type="project" value="InterPro"/>
</dbReference>
<feature type="domain" description="HTH cro/C1-type" evidence="2">
    <location>
        <begin position="31"/>
        <end position="85"/>
    </location>
</feature>
<dbReference type="Pfam" id="PF13560">
    <property type="entry name" value="HTH_31"/>
    <property type="match status" value="1"/>
</dbReference>
<accession>A0A2P8HEU5</accession>
<keyword evidence="4" id="KW-1185">Reference proteome</keyword>
<gene>
    <name evidence="3" type="ORF">CLV51_10587</name>
</gene>
<protein>
    <recommendedName>
        <fullName evidence="2">HTH cro/C1-type domain-containing protein</fullName>
    </recommendedName>
</protein>
<dbReference type="AlphaFoldDB" id="A0A2P8HEU5"/>
<dbReference type="Gene3D" id="1.10.260.40">
    <property type="entry name" value="lambda repressor-like DNA-binding domains"/>
    <property type="match status" value="1"/>
</dbReference>
<evidence type="ECO:0000256" key="1">
    <source>
        <dbReference type="ARBA" id="ARBA00007227"/>
    </source>
</evidence>